<protein>
    <submittedName>
        <fullName evidence="2">Uncharacterized protein</fullName>
    </submittedName>
</protein>
<organism evidence="2 3">
    <name type="scientific">Aldrovandia affinis</name>
    <dbReference type="NCBI Taxonomy" id="143900"/>
    <lineage>
        <taxon>Eukaryota</taxon>
        <taxon>Metazoa</taxon>
        <taxon>Chordata</taxon>
        <taxon>Craniata</taxon>
        <taxon>Vertebrata</taxon>
        <taxon>Euteleostomi</taxon>
        <taxon>Actinopterygii</taxon>
        <taxon>Neopterygii</taxon>
        <taxon>Teleostei</taxon>
        <taxon>Notacanthiformes</taxon>
        <taxon>Halosauridae</taxon>
        <taxon>Aldrovandia</taxon>
    </lineage>
</organism>
<feature type="compositionally biased region" description="Acidic residues" evidence="1">
    <location>
        <begin position="104"/>
        <end position="117"/>
    </location>
</feature>
<gene>
    <name evidence="2" type="ORF">AAFF_G00106670</name>
</gene>
<reference evidence="2" key="1">
    <citation type="journal article" date="2023" name="Science">
        <title>Genome structures resolve the early diversification of teleost fishes.</title>
        <authorList>
            <person name="Parey E."/>
            <person name="Louis A."/>
            <person name="Montfort J."/>
            <person name="Bouchez O."/>
            <person name="Roques C."/>
            <person name="Iampietro C."/>
            <person name="Lluch J."/>
            <person name="Castinel A."/>
            <person name="Donnadieu C."/>
            <person name="Desvignes T."/>
            <person name="Floi Bucao C."/>
            <person name="Jouanno E."/>
            <person name="Wen M."/>
            <person name="Mejri S."/>
            <person name="Dirks R."/>
            <person name="Jansen H."/>
            <person name="Henkel C."/>
            <person name="Chen W.J."/>
            <person name="Zahm M."/>
            <person name="Cabau C."/>
            <person name="Klopp C."/>
            <person name="Thompson A.W."/>
            <person name="Robinson-Rechavi M."/>
            <person name="Braasch I."/>
            <person name="Lecointre G."/>
            <person name="Bobe J."/>
            <person name="Postlethwait J.H."/>
            <person name="Berthelot C."/>
            <person name="Roest Crollius H."/>
            <person name="Guiguen Y."/>
        </authorList>
    </citation>
    <scope>NUCLEOTIDE SEQUENCE</scope>
    <source>
        <strain evidence="2">NC1722</strain>
    </source>
</reference>
<proteinExistence type="predicted"/>
<name>A0AAD7WXW7_9TELE</name>
<dbReference type="EMBL" id="JAINUG010000017">
    <property type="protein sequence ID" value="KAJ8413085.1"/>
    <property type="molecule type" value="Genomic_DNA"/>
</dbReference>
<feature type="compositionally biased region" description="Basic and acidic residues" evidence="1">
    <location>
        <begin position="72"/>
        <end position="85"/>
    </location>
</feature>
<sequence length="145" mass="15274">MIHGTALHRDPSQGPTEPPPRGSLRRARGGPARGPFPPTGPPPAGQKACHPKSAAARSPVPPPRGRGVPVMEHGREQARGGGKRETFLVTVTSGHTQARAVALVEEEEEEEEEEEDRGETSLGLGPLSSRKSASFDTLRGGHLSS</sequence>
<accession>A0AAD7WXW7</accession>
<feature type="compositionally biased region" description="Pro residues" evidence="1">
    <location>
        <begin position="34"/>
        <end position="44"/>
    </location>
</feature>
<evidence type="ECO:0000313" key="3">
    <source>
        <dbReference type="Proteomes" id="UP001221898"/>
    </source>
</evidence>
<feature type="region of interest" description="Disordered" evidence="1">
    <location>
        <begin position="104"/>
        <end position="145"/>
    </location>
</feature>
<dbReference type="Proteomes" id="UP001221898">
    <property type="component" value="Unassembled WGS sequence"/>
</dbReference>
<feature type="region of interest" description="Disordered" evidence="1">
    <location>
        <begin position="1"/>
        <end position="85"/>
    </location>
</feature>
<keyword evidence="3" id="KW-1185">Reference proteome</keyword>
<comment type="caution">
    <text evidence="2">The sequence shown here is derived from an EMBL/GenBank/DDBJ whole genome shotgun (WGS) entry which is preliminary data.</text>
</comment>
<evidence type="ECO:0000313" key="2">
    <source>
        <dbReference type="EMBL" id="KAJ8413085.1"/>
    </source>
</evidence>
<dbReference type="AlphaFoldDB" id="A0AAD7WXW7"/>
<evidence type="ECO:0000256" key="1">
    <source>
        <dbReference type="SAM" id="MobiDB-lite"/>
    </source>
</evidence>